<dbReference type="GO" id="GO:0045892">
    <property type="term" value="P:negative regulation of DNA-templated transcription"/>
    <property type="evidence" value="ECO:0007669"/>
    <property type="project" value="InterPro"/>
</dbReference>
<dbReference type="InterPro" id="IPR010744">
    <property type="entry name" value="Phage_CI_N"/>
</dbReference>
<dbReference type="PANTHER" id="PTHR40661">
    <property type="match status" value="1"/>
</dbReference>
<dbReference type="PROSITE" id="PS50943">
    <property type="entry name" value="HTH_CROC1"/>
    <property type="match status" value="1"/>
</dbReference>
<keyword evidence="3" id="KW-0804">Transcription</keyword>
<keyword evidence="2" id="KW-0238">DNA-binding</keyword>
<accession>A0A401FYZ1</accession>
<reference evidence="6" key="1">
    <citation type="submission" date="2017-11" db="EMBL/GenBank/DDBJ databases">
        <authorList>
            <person name="Watanabe M."/>
            <person name="Kojima H."/>
        </authorList>
    </citation>
    <scope>NUCLEOTIDE SEQUENCE [LARGE SCALE GENOMIC DNA]</scope>
    <source>
        <strain evidence="6">Tokyo 01</strain>
    </source>
</reference>
<dbReference type="InterPro" id="IPR001387">
    <property type="entry name" value="Cro/C1-type_HTH"/>
</dbReference>
<gene>
    <name evidence="5" type="ORF">DENIS_3160</name>
</gene>
<dbReference type="Pfam" id="PF00717">
    <property type="entry name" value="Peptidase_S24"/>
    <property type="match status" value="1"/>
</dbReference>
<dbReference type="Gene3D" id="1.10.260.40">
    <property type="entry name" value="lambda repressor-like DNA-binding domains"/>
    <property type="match status" value="1"/>
</dbReference>
<reference evidence="6" key="2">
    <citation type="submission" date="2019-01" db="EMBL/GenBank/DDBJ databases">
        <title>Genome sequence of Desulfonema ishimotonii strain Tokyo 01.</title>
        <authorList>
            <person name="Fukui M."/>
        </authorList>
    </citation>
    <scope>NUCLEOTIDE SEQUENCE [LARGE SCALE GENOMIC DNA]</scope>
    <source>
        <strain evidence="6">Tokyo 01</strain>
    </source>
</reference>
<dbReference type="Pfam" id="PF07022">
    <property type="entry name" value="Phage_CI_repr"/>
    <property type="match status" value="1"/>
</dbReference>
<evidence type="ECO:0000259" key="4">
    <source>
        <dbReference type="PROSITE" id="PS50943"/>
    </source>
</evidence>
<protein>
    <recommendedName>
        <fullName evidence="4">HTH cro/C1-type domain-containing protein</fullName>
    </recommendedName>
</protein>
<evidence type="ECO:0000256" key="2">
    <source>
        <dbReference type="ARBA" id="ARBA00023125"/>
    </source>
</evidence>
<keyword evidence="6" id="KW-1185">Reference proteome</keyword>
<evidence type="ECO:0000313" key="5">
    <source>
        <dbReference type="EMBL" id="GBC62191.1"/>
    </source>
</evidence>
<dbReference type="Gene3D" id="2.10.109.10">
    <property type="entry name" value="Umud Fragment, subunit A"/>
    <property type="match status" value="1"/>
</dbReference>
<dbReference type="InterPro" id="IPR010982">
    <property type="entry name" value="Lambda_DNA-bd_dom_sf"/>
</dbReference>
<dbReference type="Proteomes" id="UP000288096">
    <property type="component" value="Unassembled WGS sequence"/>
</dbReference>
<evidence type="ECO:0000256" key="1">
    <source>
        <dbReference type="ARBA" id="ARBA00023015"/>
    </source>
</evidence>
<sequence length="219" mass="24285">MYGCTRDADLAKHLGVQKGAVSNYRNGRRKIPLTLVCKVAAETGATLDWLLTGKTAAPAPVLNIQATEQVKTFHRDFTCDHYVPIRLLRDEIAAGSPSEIREQDIEGYCLMAADRACMPGNADQYTCCRVRGDSMYPVLADGDIVAIDHSQRDPRRLHKKMVAFRYDGGATVKWLSHIRKGTVLGIPENKAAIESALCLTGDEIGDSIIGRVVWWWARR</sequence>
<dbReference type="EMBL" id="BEXT01000001">
    <property type="protein sequence ID" value="GBC62191.1"/>
    <property type="molecule type" value="Genomic_DNA"/>
</dbReference>
<dbReference type="PANTHER" id="PTHR40661:SF3">
    <property type="entry name" value="FELS-1 PROPHAGE TRANSCRIPTIONAL REGULATOR"/>
    <property type="match status" value="1"/>
</dbReference>
<dbReference type="InterPro" id="IPR015927">
    <property type="entry name" value="Peptidase_S24_S26A/B/C"/>
</dbReference>
<organism evidence="5 6">
    <name type="scientific">Desulfonema ishimotonii</name>
    <dbReference type="NCBI Taxonomy" id="45657"/>
    <lineage>
        <taxon>Bacteria</taxon>
        <taxon>Pseudomonadati</taxon>
        <taxon>Thermodesulfobacteriota</taxon>
        <taxon>Desulfobacteria</taxon>
        <taxon>Desulfobacterales</taxon>
        <taxon>Desulfococcaceae</taxon>
        <taxon>Desulfonema</taxon>
    </lineage>
</organism>
<dbReference type="SUPFAM" id="SSF47413">
    <property type="entry name" value="lambda repressor-like DNA-binding domains"/>
    <property type="match status" value="1"/>
</dbReference>
<comment type="caution">
    <text evidence="5">The sequence shown here is derived from an EMBL/GenBank/DDBJ whole genome shotgun (WGS) entry which is preliminary data.</text>
</comment>
<dbReference type="CDD" id="cd00093">
    <property type="entry name" value="HTH_XRE"/>
    <property type="match status" value="1"/>
</dbReference>
<dbReference type="SUPFAM" id="SSF51306">
    <property type="entry name" value="LexA/Signal peptidase"/>
    <property type="match status" value="1"/>
</dbReference>
<evidence type="ECO:0000313" key="6">
    <source>
        <dbReference type="Proteomes" id="UP000288096"/>
    </source>
</evidence>
<dbReference type="GO" id="GO:0003677">
    <property type="term" value="F:DNA binding"/>
    <property type="evidence" value="ECO:0007669"/>
    <property type="project" value="UniProtKB-KW"/>
</dbReference>
<proteinExistence type="predicted"/>
<dbReference type="InterPro" id="IPR039418">
    <property type="entry name" value="LexA-like"/>
</dbReference>
<feature type="domain" description="HTH cro/C1-type" evidence="4">
    <location>
        <begin position="8"/>
        <end position="50"/>
    </location>
</feature>
<name>A0A401FYZ1_9BACT</name>
<dbReference type="CDD" id="cd06529">
    <property type="entry name" value="S24_LexA-like"/>
    <property type="match status" value="1"/>
</dbReference>
<dbReference type="AlphaFoldDB" id="A0A401FYZ1"/>
<dbReference type="InterPro" id="IPR036286">
    <property type="entry name" value="LexA/Signal_pep-like_sf"/>
</dbReference>
<evidence type="ECO:0000256" key="3">
    <source>
        <dbReference type="ARBA" id="ARBA00023163"/>
    </source>
</evidence>
<keyword evidence="1" id="KW-0805">Transcription regulation</keyword>